<organism evidence="2 3">
    <name type="scientific">Candidatus Merdivivens pullicola</name>
    <dbReference type="NCBI Taxonomy" id="2840872"/>
    <lineage>
        <taxon>Bacteria</taxon>
        <taxon>Pseudomonadati</taxon>
        <taxon>Bacteroidota</taxon>
        <taxon>Bacteroidia</taxon>
        <taxon>Bacteroidales</taxon>
        <taxon>Muribaculaceae</taxon>
        <taxon>Muribaculaceae incertae sedis</taxon>
        <taxon>Candidatus Merdivivens</taxon>
    </lineage>
</organism>
<sequence length="213" mass="24725">MKRMLALLIVSMSAFAMTSCGTAYYGSYEYSFVGVTDNRLADTLYTIDGEYEDSLITASWGFVGNLMFIDLYNKTGDDIVIDWRKVSLIFGGSMTRAAYDFDTFIPPHTSLRQQIRWTRFTPVILYSLDPYNYYGYHTYKIIEIRPTYETEVRNSWEELLGTQFCVYMPMKINGEEKAYRFIMEATKLKVIQERPDDYYEVTEGSGFPEGANE</sequence>
<reference evidence="2" key="1">
    <citation type="submission" date="2020-10" db="EMBL/GenBank/DDBJ databases">
        <authorList>
            <person name="Gilroy R."/>
        </authorList>
    </citation>
    <scope>NUCLEOTIDE SEQUENCE</scope>
    <source>
        <strain evidence="2">B1-8020</strain>
    </source>
</reference>
<evidence type="ECO:0000256" key="1">
    <source>
        <dbReference type="SAM" id="SignalP"/>
    </source>
</evidence>
<evidence type="ECO:0008006" key="4">
    <source>
        <dbReference type="Google" id="ProtNLM"/>
    </source>
</evidence>
<dbReference type="Proteomes" id="UP000823604">
    <property type="component" value="Unassembled WGS sequence"/>
</dbReference>
<dbReference type="AlphaFoldDB" id="A0A9D9IK15"/>
<feature type="signal peptide" evidence="1">
    <location>
        <begin position="1"/>
        <end position="16"/>
    </location>
</feature>
<accession>A0A9D9IK15</accession>
<dbReference type="EMBL" id="JADIMA010000043">
    <property type="protein sequence ID" value="MBO8472944.1"/>
    <property type="molecule type" value="Genomic_DNA"/>
</dbReference>
<keyword evidence="1" id="KW-0732">Signal</keyword>
<evidence type="ECO:0000313" key="2">
    <source>
        <dbReference type="EMBL" id="MBO8472944.1"/>
    </source>
</evidence>
<protein>
    <recommendedName>
        <fullName evidence="4">Lipoprotein</fullName>
    </recommendedName>
</protein>
<dbReference type="PROSITE" id="PS51257">
    <property type="entry name" value="PROKAR_LIPOPROTEIN"/>
    <property type="match status" value="1"/>
</dbReference>
<feature type="chain" id="PRO_5039129816" description="Lipoprotein" evidence="1">
    <location>
        <begin position="17"/>
        <end position="213"/>
    </location>
</feature>
<comment type="caution">
    <text evidence="2">The sequence shown here is derived from an EMBL/GenBank/DDBJ whole genome shotgun (WGS) entry which is preliminary data.</text>
</comment>
<evidence type="ECO:0000313" key="3">
    <source>
        <dbReference type="Proteomes" id="UP000823604"/>
    </source>
</evidence>
<gene>
    <name evidence="2" type="ORF">IAB81_04880</name>
</gene>
<reference evidence="2" key="2">
    <citation type="journal article" date="2021" name="PeerJ">
        <title>Extensive microbial diversity within the chicken gut microbiome revealed by metagenomics and culture.</title>
        <authorList>
            <person name="Gilroy R."/>
            <person name="Ravi A."/>
            <person name="Getino M."/>
            <person name="Pursley I."/>
            <person name="Horton D.L."/>
            <person name="Alikhan N.F."/>
            <person name="Baker D."/>
            <person name="Gharbi K."/>
            <person name="Hall N."/>
            <person name="Watson M."/>
            <person name="Adriaenssens E.M."/>
            <person name="Foster-Nyarko E."/>
            <person name="Jarju S."/>
            <person name="Secka A."/>
            <person name="Antonio M."/>
            <person name="Oren A."/>
            <person name="Chaudhuri R.R."/>
            <person name="La Ragione R."/>
            <person name="Hildebrand F."/>
            <person name="Pallen M.J."/>
        </authorList>
    </citation>
    <scope>NUCLEOTIDE SEQUENCE</scope>
    <source>
        <strain evidence="2">B1-8020</strain>
    </source>
</reference>
<proteinExistence type="predicted"/>
<name>A0A9D9IK15_9BACT</name>